<reference evidence="14 15" key="1">
    <citation type="submission" date="2015-09" db="EMBL/GenBank/DDBJ databases">
        <title>Trachymyrmex cornetzi WGS genome.</title>
        <authorList>
            <person name="Nygaard S."/>
            <person name="Hu H."/>
            <person name="Boomsma J."/>
            <person name="Zhang G."/>
        </authorList>
    </citation>
    <scope>NUCLEOTIDE SEQUENCE [LARGE SCALE GENOMIC DNA]</scope>
    <source>
        <strain evidence="14">Tcor2-1</strain>
        <tissue evidence="14">Whole body</tissue>
    </source>
</reference>
<keyword evidence="15" id="KW-1185">Reference proteome</keyword>
<evidence type="ECO:0000256" key="3">
    <source>
        <dbReference type="ARBA" id="ARBA00011738"/>
    </source>
</evidence>
<sequence length="177" mass="20792">SLTSSIPIMSKLKTQPNNSTQLMNICVIEAGMTYEFKEEKFYVDLNNKIFANHPYKTQIDEFLSDCVRKDDMITVQDILHDRYKSENQEKLNKNGCVVQCMFQKDEMMEDAEYKVEKIHTVFIERTNIQPGDKKFERMENCINKTKDLTEKCEKAFLLCVCVLSEHMHDYGYNESAK</sequence>
<comment type="similarity">
    <text evidence="2">Belongs to the PBP/GOBP family.</text>
</comment>
<comment type="function">
    <text evidence="12">Colony queen number, a major feature of social organization, is associated with worker genotype for Gp-9. Colonies are headed by either a single reproductive queen (monogyne form) or multiple queens (polygyne form). Differences in worker Gp-9 genotypes between social forms may cause differences in workers' abilities to recognize queens and regulate their numbers.</text>
</comment>
<comment type="subcellular location">
    <subcellularLocation>
        <location evidence="1">Secreted</location>
    </subcellularLocation>
</comment>
<keyword evidence="11" id="KW-1015">Disulfide bond</keyword>
<keyword evidence="6" id="KW-0589">Pheromone response</keyword>
<evidence type="ECO:0000256" key="8">
    <source>
        <dbReference type="ARBA" id="ARBA00022610"/>
    </source>
</evidence>
<organism evidence="14 15">
    <name type="scientific">Trachymyrmex cornetzi</name>
    <dbReference type="NCBI Taxonomy" id="471704"/>
    <lineage>
        <taxon>Eukaryota</taxon>
        <taxon>Metazoa</taxon>
        <taxon>Ecdysozoa</taxon>
        <taxon>Arthropoda</taxon>
        <taxon>Hexapoda</taxon>
        <taxon>Insecta</taxon>
        <taxon>Pterygota</taxon>
        <taxon>Neoptera</taxon>
        <taxon>Endopterygota</taxon>
        <taxon>Hymenoptera</taxon>
        <taxon>Apocrita</taxon>
        <taxon>Aculeata</taxon>
        <taxon>Formicoidea</taxon>
        <taxon>Formicidae</taxon>
        <taxon>Myrmicinae</taxon>
        <taxon>Trachymyrmex</taxon>
    </lineage>
</organism>
<protein>
    <recommendedName>
        <fullName evidence="4">Pheromone-binding protein Gp-9</fullName>
    </recommendedName>
    <alternativeName>
        <fullName evidence="13">Putative odorant-binding protein Gp-9</fullName>
    </alternativeName>
</protein>
<keyword evidence="5" id="KW-0813">Transport</keyword>
<evidence type="ECO:0000313" key="15">
    <source>
        <dbReference type="Proteomes" id="UP000078492"/>
    </source>
</evidence>
<evidence type="ECO:0000256" key="2">
    <source>
        <dbReference type="ARBA" id="ARBA00008098"/>
    </source>
</evidence>
<keyword evidence="10" id="KW-0590">Pheromone-binding</keyword>
<name>A0A151JLU5_9HYME</name>
<accession>A0A151JLU5</accession>
<evidence type="ECO:0000256" key="5">
    <source>
        <dbReference type="ARBA" id="ARBA00022448"/>
    </source>
</evidence>
<evidence type="ECO:0000256" key="4">
    <source>
        <dbReference type="ARBA" id="ARBA00018422"/>
    </source>
</evidence>
<keyword evidence="9" id="KW-0732">Signal</keyword>
<evidence type="ECO:0000256" key="10">
    <source>
        <dbReference type="ARBA" id="ARBA00023106"/>
    </source>
</evidence>
<feature type="non-terminal residue" evidence="14">
    <location>
        <position position="1"/>
    </location>
</feature>
<dbReference type="InterPro" id="IPR006170">
    <property type="entry name" value="PBP/GOBP"/>
</dbReference>
<dbReference type="AlphaFoldDB" id="A0A151JLU5"/>
<dbReference type="Pfam" id="PF01395">
    <property type="entry name" value="PBP_GOBP"/>
    <property type="match status" value="1"/>
</dbReference>
<dbReference type="GO" id="GO:0019236">
    <property type="term" value="P:response to pheromone"/>
    <property type="evidence" value="ECO:0007669"/>
    <property type="project" value="UniProtKB-KW"/>
</dbReference>
<dbReference type="GO" id="GO:0035176">
    <property type="term" value="P:social behavior"/>
    <property type="evidence" value="ECO:0007669"/>
    <property type="project" value="InterPro"/>
</dbReference>
<evidence type="ECO:0000256" key="7">
    <source>
        <dbReference type="ARBA" id="ARBA00022525"/>
    </source>
</evidence>
<dbReference type="EMBL" id="KQ978967">
    <property type="protein sequence ID" value="KYN26879.1"/>
    <property type="molecule type" value="Genomic_DNA"/>
</dbReference>
<dbReference type="InterPro" id="IPR022354">
    <property type="entry name" value="Pheromone-bd_protein_Gp-9"/>
</dbReference>
<keyword evidence="8" id="KW-0085">Behavior</keyword>
<proteinExistence type="inferred from homology"/>
<dbReference type="CDD" id="cd23992">
    <property type="entry name" value="PBP_GOBP"/>
    <property type="match status" value="1"/>
</dbReference>
<dbReference type="Gene3D" id="1.10.238.20">
    <property type="entry name" value="Pheromone/general odorant binding protein domain"/>
    <property type="match status" value="1"/>
</dbReference>
<dbReference type="PRINTS" id="PR02007">
    <property type="entry name" value="ODORANTBPGP9"/>
</dbReference>
<evidence type="ECO:0000256" key="1">
    <source>
        <dbReference type="ARBA" id="ARBA00004613"/>
    </source>
</evidence>
<dbReference type="Proteomes" id="UP000078492">
    <property type="component" value="Unassembled WGS sequence"/>
</dbReference>
<dbReference type="InterPro" id="IPR036728">
    <property type="entry name" value="PBP_GOBP_sf"/>
</dbReference>
<keyword evidence="7" id="KW-0964">Secreted</keyword>
<dbReference type="GO" id="GO:0005615">
    <property type="term" value="C:extracellular space"/>
    <property type="evidence" value="ECO:0007669"/>
    <property type="project" value="InterPro"/>
</dbReference>
<evidence type="ECO:0000256" key="6">
    <source>
        <dbReference type="ARBA" id="ARBA00022507"/>
    </source>
</evidence>
<evidence type="ECO:0000256" key="11">
    <source>
        <dbReference type="ARBA" id="ARBA00023157"/>
    </source>
</evidence>
<evidence type="ECO:0000256" key="13">
    <source>
        <dbReference type="ARBA" id="ARBA00032377"/>
    </source>
</evidence>
<gene>
    <name evidence="14" type="ORF">ALC57_03738</name>
</gene>
<dbReference type="GO" id="GO:0005550">
    <property type="term" value="F:pheromone binding"/>
    <property type="evidence" value="ECO:0007669"/>
    <property type="project" value="UniProtKB-KW"/>
</dbReference>
<evidence type="ECO:0000256" key="12">
    <source>
        <dbReference type="ARBA" id="ARBA00024844"/>
    </source>
</evidence>
<comment type="subunit">
    <text evidence="3">Homodimer.</text>
</comment>
<evidence type="ECO:0000256" key="9">
    <source>
        <dbReference type="ARBA" id="ARBA00022729"/>
    </source>
</evidence>
<evidence type="ECO:0000313" key="14">
    <source>
        <dbReference type="EMBL" id="KYN26879.1"/>
    </source>
</evidence>
<dbReference type="SUPFAM" id="SSF47565">
    <property type="entry name" value="Insect pheromone/odorant-binding proteins"/>
    <property type="match status" value="1"/>
</dbReference>